<gene>
    <name evidence="10" type="ORF">J0S82_003444</name>
</gene>
<dbReference type="InterPro" id="IPR050292">
    <property type="entry name" value="Glutamine_Synthetase"/>
</dbReference>
<comment type="similarity">
    <text evidence="2">Belongs to the glutamine synthetase family.</text>
</comment>
<evidence type="ECO:0000313" key="11">
    <source>
        <dbReference type="Proteomes" id="UP000700334"/>
    </source>
</evidence>
<keyword evidence="5" id="KW-0963">Cytoplasm</keyword>
<dbReference type="EC" id="6.3.1.2" evidence="3"/>
<name>A0A8J6DK65_GALPY</name>
<dbReference type="Gene3D" id="3.30.590.10">
    <property type="entry name" value="Glutamine synthetase/guanido kinase, catalytic domain"/>
    <property type="match status" value="1"/>
</dbReference>
<dbReference type="OrthoDB" id="1936100at2759"/>
<evidence type="ECO:0000256" key="3">
    <source>
        <dbReference type="ARBA" id="ARBA00012937"/>
    </source>
</evidence>
<evidence type="ECO:0000256" key="5">
    <source>
        <dbReference type="ARBA" id="ARBA00022490"/>
    </source>
</evidence>
<accession>A0A8J6DK65</accession>
<dbReference type="GO" id="GO:0005737">
    <property type="term" value="C:cytoplasm"/>
    <property type="evidence" value="ECO:0007669"/>
    <property type="project" value="UniProtKB-SubCell"/>
</dbReference>
<dbReference type="SUPFAM" id="SSF55931">
    <property type="entry name" value="Glutamine synthetase/guanido kinase"/>
    <property type="match status" value="1"/>
</dbReference>
<evidence type="ECO:0000256" key="4">
    <source>
        <dbReference type="ARBA" id="ARBA00021364"/>
    </source>
</evidence>
<dbReference type="InterPro" id="IPR014746">
    <property type="entry name" value="Gln_synth/guanido_kin_cat_dom"/>
</dbReference>
<evidence type="ECO:0000256" key="1">
    <source>
        <dbReference type="ARBA" id="ARBA00004496"/>
    </source>
</evidence>
<evidence type="ECO:0000256" key="7">
    <source>
        <dbReference type="ARBA" id="ARBA00022741"/>
    </source>
</evidence>
<proteinExistence type="inferred from homology"/>
<evidence type="ECO:0000256" key="8">
    <source>
        <dbReference type="ARBA" id="ARBA00022840"/>
    </source>
</evidence>
<comment type="caution">
    <text evidence="10">The sequence shown here is derived from an EMBL/GenBank/DDBJ whole genome shotgun (WGS) entry which is preliminary data.</text>
</comment>
<keyword evidence="6" id="KW-0436">Ligase</keyword>
<evidence type="ECO:0000313" key="10">
    <source>
        <dbReference type="EMBL" id="KAG8511191.1"/>
    </source>
</evidence>
<comment type="subcellular location">
    <subcellularLocation>
        <location evidence="1">Cytoplasm</location>
    </subcellularLocation>
</comment>
<evidence type="ECO:0000256" key="2">
    <source>
        <dbReference type="ARBA" id="ARBA00009897"/>
    </source>
</evidence>
<dbReference type="GO" id="GO:0004356">
    <property type="term" value="F:glutamine synthetase activity"/>
    <property type="evidence" value="ECO:0007669"/>
    <property type="project" value="UniProtKB-EC"/>
</dbReference>
<reference evidence="10" key="1">
    <citation type="journal article" date="2021" name="Evol. Appl.">
        <title>The genome of the Pyrenean desman and the effects of bottlenecks and inbreeding on the genomic landscape of an endangered species.</title>
        <authorList>
            <person name="Escoda L."/>
            <person name="Castresana J."/>
        </authorList>
    </citation>
    <scope>NUCLEOTIDE SEQUENCE</scope>
    <source>
        <strain evidence="10">IBE-C5619</strain>
    </source>
</reference>
<dbReference type="GO" id="GO:0006542">
    <property type="term" value="P:glutamine biosynthetic process"/>
    <property type="evidence" value="ECO:0007669"/>
    <property type="project" value="TreeGrafter"/>
</dbReference>
<dbReference type="AlphaFoldDB" id="A0A8J6DK65"/>
<dbReference type="GO" id="GO:0005524">
    <property type="term" value="F:ATP binding"/>
    <property type="evidence" value="ECO:0007669"/>
    <property type="project" value="UniProtKB-KW"/>
</dbReference>
<dbReference type="FunFam" id="3.30.590.10:FF:000011">
    <property type="entry name" value="Glutamine synthetase"/>
    <property type="match status" value="1"/>
</dbReference>
<keyword evidence="7" id="KW-0547">Nucleotide-binding</keyword>
<dbReference type="PANTHER" id="PTHR20852:SF57">
    <property type="entry name" value="GLUTAMINE SYNTHETASE 2 CYTOPLASMIC"/>
    <property type="match status" value="1"/>
</dbReference>
<keyword evidence="11" id="KW-1185">Reference proteome</keyword>
<organism evidence="10 11">
    <name type="scientific">Galemys pyrenaicus</name>
    <name type="common">Iberian desman</name>
    <name type="synonym">Pyrenean desman</name>
    <dbReference type="NCBI Taxonomy" id="202257"/>
    <lineage>
        <taxon>Eukaryota</taxon>
        <taxon>Metazoa</taxon>
        <taxon>Chordata</taxon>
        <taxon>Craniata</taxon>
        <taxon>Vertebrata</taxon>
        <taxon>Euteleostomi</taxon>
        <taxon>Mammalia</taxon>
        <taxon>Eutheria</taxon>
        <taxon>Laurasiatheria</taxon>
        <taxon>Eulipotyphla</taxon>
        <taxon>Talpidae</taxon>
        <taxon>Galemys</taxon>
    </lineage>
</organism>
<keyword evidence="8" id="KW-0067">ATP-binding</keyword>
<dbReference type="Proteomes" id="UP000700334">
    <property type="component" value="Unassembled WGS sequence"/>
</dbReference>
<evidence type="ECO:0000256" key="9">
    <source>
        <dbReference type="ARBA" id="ARBA00030668"/>
    </source>
</evidence>
<dbReference type="EMBL" id="JAGFMF010011853">
    <property type="protein sequence ID" value="KAG8511191.1"/>
    <property type="molecule type" value="Genomic_DNA"/>
</dbReference>
<evidence type="ECO:0000256" key="6">
    <source>
        <dbReference type="ARBA" id="ARBA00022598"/>
    </source>
</evidence>
<dbReference type="PANTHER" id="PTHR20852">
    <property type="entry name" value="GLUTAMINE SYNTHETASE"/>
    <property type="match status" value="1"/>
</dbReference>
<protein>
    <recommendedName>
        <fullName evidence="4">Glutamine synthetase</fullName>
        <ecNumber evidence="3">6.3.1.2</ecNumber>
    </recommendedName>
    <alternativeName>
        <fullName evidence="9">Glutamate--ammonia ligase</fullName>
    </alternativeName>
</protein>
<sequence length="132" mass="14265">MKQEYTLSGTEGHPFSWLPNDFPGWQGPSCCGVGWDRAYSRSIVEAHDQPAGICRGTNAEVILSQWEFQAGTCEGMEMGDQLWMACLTLLGECEDFGVTANFDPSPFLGIGTASAVTKTSAPMPCGEEPEVH</sequence>